<proteinExistence type="predicted"/>
<dbReference type="InterPro" id="IPR022812">
    <property type="entry name" value="Dynamin"/>
</dbReference>
<reference evidence="3 4" key="1">
    <citation type="submission" date="2023-01" db="EMBL/GenBank/DDBJ databases">
        <authorList>
            <person name="Whitehead M."/>
        </authorList>
    </citation>
    <scope>NUCLEOTIDE SEQUENCE [LARGE SCALE GENOMIC DNA]</scope>
</reference>
<dbReference type="GO" id="GO:0003924">
    <property type="term" value="F:GTPase activity"/>
    <property type="evidence" value="ECO:0007669"/>
    <property type="project" value="InterPro"/>
</dbReference>
<dbReference type="Pfam" id="PF02212">
    <property type="entry name" value="GED"/>
    <property type="match status" value="1"/>
</dbReference>
<dbReference type="SUPFAM" id="SSF52540">
    <property type="entry name" value="P-loop containing nucleoside triphosphate hydrolases"/>
    <property type="match status" value="1"/>
</dbReference>
<dbReference type="Pfam" id="PF01031">
    <property type="entry name" value="Dynamin_M"/>
    <property type="match status" value="1"/>
</dbReference>
<dbReference type="GO" id="GO:0006897">
    <property type="term" value="P:endocytosis"/>
    <property type="evidence" value="ECO:0007669"/>
    <property type="project" value="TreeGrafter"/>
</dbReference>
<dbReference type="Proteomes" id="UP001160148">
    <property type="component" value="Unassembled WGS sequence"/>
</dbReference>
<organism evidence="3 4">
    <name type="scientific">Macrosiphum euphorbiae</name>
    <name type="common">potato aphid</name>
    <dbReference type="NCBI Taxonomy" id="13131"/>
    <lineage>
        <taxon>Eukaryota</taxon>
        <taxon>Metazoa</taxon>
        <taxon>Ecdysozoa</taxon>
        <taxon>Arthropoda</taxon>
        <taxon>Hexapoda</taxon>
        <taxon>Insecta</taxon>
        <taxon>Pterygota</taxon>
        <taxon>Neoptera</taxon>
        <taxon>Paraneoptera</taxon>
        <taxon>Hemiptera</taxon>
        <taxon>Sternorrhyncha</taxon>
        <taxon>Aphidomorpha</taxon>
        <taxon>Aphidoidea</taxon>
        <taxon>Aphididae</taxon>
        <taxon>Macrosiphini</taxon>
        <taxon>Macrosiphum</taxon>
    </lineage>
</organism>
<dbReference type="Gene3D" id="3.40.50.300">
    <property type="entry name" value="P-loop containing nucleotide triphosphate hydrolases"/>
    <property type="match status" value="1"/>
</dbReference>
<dbReference type="SMART" id="SM00302">
    <property type="entry name" value="GED"/>
    <property type="match status" value="1"/>
</dbReference>
<dbReference type="GO" id="GO:0005739">
    <property type="term" value="C:mitochondrion"/>
    <property type="evidence" value="ECO:0007669"/>
    <property type="project" value="TreeGrafter"/>
</dbReference>
<dbReference type="GO" id="GO:0016559">
    <property type="term" value="P:peroxisome fission"/>
    <property type="evidence" value="ECO:0007669"/>
    <property type="project" value="TreeGrafter"/>
</dbReference>
<name>A0AAV0WBV4_9HEMI</name>
<protein>
    <recommendedName>
        <fullName evidence="2">GED domain-containing protein</fullName>
    </recommendedName>
</protein>
<dbReference type="InterPro" id="IPR027417">
    <property type="entry name" value="P-loop_NTPase"/>
</dbReference>
<evidence type="ECO:0000259" key="2">
    <source>
        <dbReference type="PROSITE" id="PS51388"/>
    </source>
</evidence>
<dbReference type="InterPro" id="IPR000375">
    <property type="entry name" value="Dynamin_stalk"/>
</dbReference>
<evidence type="ECO:0000313" key="3">
    <source>
        <dbReference type="EMBL" id="CAI6353247.1"/>
    </source>
</evidence>
<dbReference type="GO" id="GO:0005525">
    <property type="term" value="F:GTP binding"/>
    <property type="evidence" value="ECO:0007669"/>
    <property type="project" value="InterPro"/>
</dbReference>
<dbReference type="GO" id="GO:0005874">
    <property type="term" value="C:microtubule"/>
    <property type="evidence" value="ECO:0007669"/>
    <property type="project" value="TreeGrafter"/>
</dbReference>
<dbReference type="Gene3D" id="1.20.120.1240">
    <property type="entry name" value="Dynamin, middle domain"/>
    <property type="match status" value="1"/>
</dbReference>
<dbReference type="GO" id="GO:0000266">
    <property type="term" value="P:mitochondrial fission"/>
    <property type="evidence" value="ECO:0007669"/>
    <property type="project" value="TreeGrafter"/>
</dbReference>
<feature type="domain" description="GED" evidence="2">
    <location>
        <begin position="407"/>
        <end position="498"/>
    </location>
</feature>
<dbReference type="PANTHER" id="PTHR11566">
    <property type="entry name" value="DYNAMIN"/>
    <property type="match status" value="1"/>
</dbReference>
<sequence>MTNSESLKLAKEVDSEGKRTLAVITKLDLMDAGTEAVDILCGRQDINDNKSIANALKDESTYLQRKYPSLANRNGTPYLTKTLNRLLMHHIRDCLPNLKTRVNVMVSQFQSLLYSFGDDVSDKSQTLLQIITKFAAAYCSTIDGTSKNIETTELCGGARICYIFHETFGKVLDSIHPLTGLSKMDVLTAIRNATGPRPALFVPEVSFELLVKRQIRRLEEPSLRCVELVHEEMQRMIQHCGIESQQEMIRFPKLHESIVDVVTQLLRRRLPTTNAMVENLVAIELAYINTKHPDFHRDAELVSLMMKSAEEDEYSRQRMLRKYNVNNSTTGCDRDSVASTGSLKKTPKQHQADMNSEMNSVESSPATTPVHQMQNECMPSTIASSFSSMDLQSPSNRNLSEKELRDCDVIERLIKSYFYIVRKSIQDSVPKAIMHFLVNFVKNYLQSELVTHLYKSEQVEELLNESEHISNRRKEAIDMLKALQNANNIISEIREVHVW</sequence>
<dbReference type="GO" id="GO:0008017">
    <property type="term" value="F:microtubule binding"/>
    <property type="evidence" value="ECO:0007669"/>
    <property type="project" value="TreeGrafter"/>
</dbReference>
<feature type="region of interest" description="Disordered" evidence="1">
    <location>
        <begin position="330"/>
        <end position="371"/>
    </location>
</feature>
<accession>A0AAV0WBV4</accession>
<dbReference type="GO" id="GO:0016020">
    <property type="term" value="C:membrane"/>
    <property type="evidence" value="ECO:0007669"/>
    <property type="project" value="TreeGrafter"/>
</dbReference>
<feature type="compositionally biased region" description="Polar residues" evidence="1">
    <location>
        <begin position="330"/>
        <end position="343"/>
    </location>
</feature>
<dbReference type="AlphaFoldDB" id="A0AAV0WBV4"/>
<evidence type="ECO:0000256" key="1">
    <source>
        <dbReference type="SAM" id="MobiDB-lite"/>
    </source>
</evidence>
<dbReference type="GO" id="GO:0048312">
    <property type="term" value="P:intracellular distribution of mitochondria"/>
    <property type="evidence" value="ECO:0007669"/>
    <property type="project" value="TreeGrafter"/>
</dbReference>
<dbReference type="InterPro" id="IPR020850">
    <property type="entry name" value="GED_dom"/>
</dbReference>
<feature type="compositionally biased region" description="Polar residues" evidence="1">
    <location>
        <begin position="352"/>
        <end position="371"/>
    </location>
</feature>
<evidence type="ECO:0000313" key="4">
    <source>
        <dbReference type="Proteomes" id="UP001160148"/>
    </source>
</evidence>
<dbReference type="EMBL" id="CARXXK010000002">
    <property type="protein sequence ID" value="CAI6353247.1"/>
    <property type="molecule type" value="Genomic_DNA"/>
</dbReference>
<keyword evidence="4" id="KW-1185">Reference proteome</keyword>
<dbReference type="PANTHER" id="PTHR11566:SF21">
    <property type="entry name" value="DYNAMIN RELATED PROTEIN 1, ISOFORM A"/>
    <property type="match status" value="1"/>
</dbReference>
<gene>
    <name evidence="3" type="ORF">MEUPH1_LOCUS9391</name>
</gene>
<dbReference type="InterPro" id="IPR003130">
    <property type="entry name" value="GED"/>
</dbReference>
<dbReference type="PROSITE" id="PS51388">
    <property type="entry name" value="GED"/>
    <property type="match status" value="1"/>
</dbReference>
<dbReference type="FunFam" id="1.20.120.1240:FF:000001">
    <property type="entry name" value="Dynamin 1 like"/>
    <property type="match status" value="1"/>
</dbReference>
<comment type="caution">
    <text evidence="3">The sequence shown here is derived from an EMBL/GenBank/DDBJ whole genome shotgun (WGS) entry which is preliminary data.</text>
</comment>